<evidence type="ECO:0000313" key="2">
    <source>
        <dbReference type="Proteomes" id="UP000323856"/>
    </source>
</evidence>
<dbReference type="OrthoDB" id="4951210at2"/>
<dbReference type="AlphaFoldDB" id="A0A5B0ELI0"/>
<sequence length="96" mass="11190">MESVEVQFSAAGQPMRVRRRGRVWKIVAEPVRWFERFNWWESELRAPKGEPFRIDSQVWQVQVTLGARTSDTLTWELVQHAPTGGWRVREPKAAAA</sequence>
<dbReference type="Proteomes" id="UP000323856">
    <property type="component" value="Unassembled WGS sequence"/>
</dbReference>
<reference evidence="1 2" key="1">
    <citation type="submission" date="2019-07" db="EMBL/GenBank/DDBJ databases">
        <title>Analysis of the biochemical properties, biological activity and biotechnological potential of siderophores and biosurfactants produced by Antarctic psychrotolerant bacteria.</title>
        <authorList>
            <person name="Styczynski M."/>
            <person name="Krucon T."/>
            <person name="Decewicz P."/>
            <person name="Dziewit L."/>
        </authorList>
    </citation>
    <scope>NUCLEOTIDE SEQUENCE [LARGE SCALE GENOMIC DNA]</scope>
    <source>
        <strain evidence="1 2">ANT_H27</strain>
    </source>
</reference>
<name>A0A5B0ELI0_9MICC</name>
<dbReference type="RefSeq" id="WP_149618413.1">
    <property type="nucleotide sequence ID" value="NZ_VOBL01000001.1"/>
</dbReference>
<gene>
    <name evidence="1" type="ORF">FQ154_01535</name>
</gene>
<organism evidence="1 2">
    <name type="scientific">Paeniglutamicibacter gangotriensis</name>
    <dbReference type="NCBI Taxonomy" id="254787"/>
    <lineage>
        <taxon>Bacteria</taxon>
        <taxon>Bacillati</taxon>
        <taxon>Actinomycetota</taxon>
        <taxon>Actinomycetes</taxon>
        <taxon>Micrococcales</taxon>
        <taxon>Micrococcaceae</taxon>
        <taxon>Paeniglutamicibacter</taxon>
    </lineage>
</organism>
<dbReference type="EMBL" id="VOBL01000001">
    <property type="protein sequence ID" value="KAA0979867.1"/>
    <property type="molecule type" value="Genomic_DNA"/>
</dbReference>
<accession>A0A5B0ELI0</accession>
<proteinExistence type="predicted"/>
<protein>
    <submittedName>
        <fullName evidence="1">Uncharacterized protein</fullName>
    </submittedName>
</protein>
<comment type="caution">
    <text evidence="1">The sequence shown here is derived from an EMBL/GenBank/DDBJ whole genome shotgun (WGS) entry which is preliminary data.</text>
</comment>
<evidence type="ECO:0000313" key="1">
    <source>
        <dbReference type="EMBL" id="KAA0979867.1"/>
    </source>
</evidence>